<evidence type="ECO:0000313" key="2">
    <source>
        <dbReference type="Proteomes" id="UP001628124"/>
    </source>
</evidence>
<proteinExistence type="predicted"/>
<sequence length="42" mass="4620">MGGIIGMVLASKYKMNYDPVIIKGMKHASHQEDVKLGPYGIK</sequence>
<accession>A0ABP9TTT8</accession>
<organism evidence="1 2">
    <name type="scientific">Candidatus Rickettsia kedanie</name>
    <dbReference type="NCBI Taxonomy" id="3115352"/>
    <lineage>
        <taxon>Bacteria</taxon>
        <taxon>Pseudomonadati</taxon>
        <taxon>Pseudomonadota</taxon>
        <taxon>Alphaproteobacteria</taxon>
        <taxon>Rickettsiales</taxon>
        <taxon>Rickettsiaceae</taxon>
        <taxon>Rickettsieae</taxon>
        <taxon>Rickettsia</taxon>
        <taxon>spotted fever group</taxon>
    </lineage>
</organism>
<dbReference type="Proteomes" id="UP001628124">
    <property type="component" value="Unassembled WGS sequence"/>
</dbReference>
<evidence type="ECO:0000313" key="1">
    <source>
        <dbReference type="EMBL" id="GAA5252552.1"/>
    </source>
</evidence>
<protein>
    <submittedName>
        <fullName evidence="1">Uncharacterized protein</fullName>
    </submittedName>
</protein>
<keyword evidence="2" id="KW-1185">Reference proteome</keyword>
<reference evidence="1 2" key="1">
    <citation type="journal article" date="2024" name="Microbiol. Immunol.">
        <title>Discovery of a novel spotted fever group Rickettsia, 'Candidatus Rickettsia kedanie,' in unfed larval chigger mites, Leptotrombidium scutellare.</title>
        <authorList>
            <person name="Ogawa M."/>
            <person name="Matsutani M."/>
            <person name="Katayama T."/>
            <person name="Takada N."/>
            <person name="Noda S."/>
            <person name="Takahashi M."/>
            <person name="Kageyama D."/>
            <person name="Hanaoka N."/>
            <person name="Ebihara H."/>
        </authorList>
    </citation>
    <scope>NUCLEOTIDE SEQUENCE [LARGE SCALE GENOMIC DNA]</scope>
    <source>
        <strain evidence="1 2">KNCP2-13</strain>
    </source>
</reference>
<dbReference type="EMBL" id="BAABMM010000034">
    <property type="protein sequence ID" value="GAA5252552.1"/>
    <property type="molecule type" value="Genomic_DNA"/>
</dbReference>
<comment type="caution">
    <text evidence="1">The sequence shown here is derived from an EMBL/GenBank/DDBJ whole genome shotgun (WGS) entry which is preliminary data.</text>
</comment>
<name>A0ABP9TTT8_9RICK</name>
<gene>
    <name evidence="1" type="ORF">KNCP2_08400</name>
</gene>